<proteinExistence type="predicted"/>
<dbReference type="EMBL" id="LKAM01000006">
    <property type="protein sequence ID" value="KUM48215.1"/>
    <property type="molecule type" value="Genomic_DNA"/>
</dbReference>
<organism evidence="1">
    <name type="scientific">Picea glauca</name>
    <name type="common">White spruce</name>
    <name type="synonym">Pinus glauca</name>
    <dbReference type="NCBI Taxonomy" id="3330"/>
    <lineage>
        <taxon>Eukaryota</taxon>
        <taxon>Viridiplantae</taxon>
        <taxon>Streptophyta</taxon>
        <taxon>Embryophyta</taxon>
        <taxon>Tracheophyta</taxon>
        <taxon>Spermatophyta</taxon>
        <taxon>Pinopsida</taxon>
        <taxon>Pinidae</taxon>
        <taxon>Conifers I</taxon>
        <taxon>Pinales</taxon>
        <taxon>Pinaceae</taxon>
        <taxon>Picea</taxon>
    </lineage>
</organism>
<dbReference type="AlphaFoldDB" id="A0A117NHF2"/>
<accession>A0A117NHF2</accession>
<keyword evidence="1" id="KW-0496">Mitochondrion</keyword>
<geneLocation type="mitochondrion" evidence="1"/>
<name>A0A117NHF2_PICGL</name>
<comment type="caution">
    <text evidence="1">The sequence shown here is derived from an EMBL/GenBank/DDBJ whole genome shotgun (WGS) entry which is preliminary data.</text>
</comment>
<sequence length="49" mass="5561">MVAVVIHWCRLGSVTSMTMGRRMLVIRNGGLNYFSSWMVQSSTNLLKID</sequence>
<evidence type="ECO:0000313" key="1">
    <source>
        <dbReference type="EMBL" id="KUM48215.1"/>
    </source>
</evidence>
<protein>
    <submittedName>
        <fullName evidence="1">Uncharacterized protein</fullName>
    </submittedName>
</protein>
<reference evidence="1" key="1">
    <citation type="journal article" date="2015" name="Genome Biol. Evol.">
        <title>Organellar Genomes of White Spruce (Picea glauca): Assembly and Annotation.</title>
        <authorList>
            <person name="Jackman S.D."/>
            <person name="Warren R.L."/>
            <person name="Gibb E.A."/>
            <person name="Vandervalk B.P."/>
            <person name="Mohamadi H."/>
            <person name="Chu J."/>
            <person name="Raymond A."/>
            <person name="Pleasance S."/>
            <person name="Coope R."/>
            <person name="Wildung M.R."/>
            <person name="Ritland C.E."/>
            <person name="Bousquet J."/>
            <person name="Jones S.J."/>
            <person name="Bohlmann J."/>
            <person name="Birol I."/>
        </authorList>
    </citation>
    <scope>NUCLEOTIDE SEQUENCE [LARGE SCALE GENOMIC DNA]</scope>
    <source>
        <tissue evidence="1">Flushing bud</tissue>
    </source>
</reference>
<gene>
    <name evidence="1" type="ORF">ABT39_MTgene5212</name>
</gene>